<evidence type="ECO:0000256" key="16">
    <source>
        <dbReference type="PIRSR" id="PIRSR000239-1"/>
    </source>
</evidence>
<dbReference type="EC" id="1.11.1.24" evidence="3"/>
<feature type="active site" description="Cysteine sulfenic acid (-SOH) intermediate; for peroxidase activity" evidence="16">
    <location>
        <position position="48"/>
    </location>
</feature>
<dbReference type="InterPro" id="IPR013766">
    <property type="entry name" value="Thioredoxin_domain"/>
</dbReference>
<evidence type="ECO:0000256" key="5">
    <source>
        <dbReference type="ARBA" id="ARBA00022862"/>
    </source>
</evidence>
<dbReference type="GO" id="GO:0005737">
    <property type="term" value="C:cytoplasm"/>
    <property type="evidence" value="ECO:0007669"/>
    <property type="project" value="TreeGrafter"/>
</dbReference>
<reference evidence="18 19" key="1">
    <citation type="submission" date="2019-08" db="EMBL/GenBank/DDBJ databases">
        <authorList>
            <person name="Shi S."/>
        </authorList>
    </citation>
    <scope>NUCLEOTIDE SEQUENCE [LARGE SCALE GENOMIC DNA]</scope>
    <source>
        <strain evidence="18 19">GY10130</strain>
    </source>
</reference>
<keyword evidence="9" id="KW-1015">Disulfide bond</keyword>
<dbReference type="InterPro" id="IPR000866">
    <property type="entry name" value="AhpC/TSA"/>
</dbReference>
<dbReference type="EMBL" id="VRTY01000007">
    <property type="protein sequence ID" value="TXK51893.1"/>
    <property type="molecule type" value="Genomic_DNA"/>
</dbReference>
<dbReference type="AlphaFoldDB" id="A0A5C8KE85"/>
<dbReference type="PANTHER" id="PTHR42801">
    <property type="entry name" value="THIOREDOXIN-DEPENDENT PEROXIDE REDUCTASE"/>
    <property type="match status" value="1"/>
</dbReference>
<keyword evidence="6" id="KW-0809">Transit peptide</keyword>
<dbReference type="OrthoDB" id="9812811at2"/>
<evidence type="ECO:0000256" key="14">
    <source>
        <dbReference type="ARBA" id="ARBA00049091"/>
    </source>
</evidence>
<keyword evidence="10" id="KW-0676">Redox-active center</keyword>
<keyword evidence="19" id="KW-1185">Reference proteome</keyword>
<keyword evidence="8" id="KW-0793">Thylakoid</keyword>
<keyword evidence="5" id="KW-0049">Antioxidant</keyword>
<dbReference type="InterPro" id="IPR024706">
    <property type="entry name" value="Peroxiredoxin_AhpC-typ"/>
</dbReference>
<evidence type="ECO:0000256" key="7">
    <source>
        <dbReference type="ARBA" id="ARBA00023002"/>
    </source>
</evidence>
<evidence type="ECO:0000313" key="19">
    <source>
        <dbReference type="Proteomes" id="UP000321926"/>
    </source>
</evidence>
<dbReference type="GO" id="GO:0034599">
    <property type="term" value="P:cellular response to oxidative stress"/>
    <property type="evidence" value="ECO:0007669"/>
    <property type="project" value="TreeGrafter"/>
</dbReference>
<evidence type="ECO:0000256" key="15">
    <source>
        <dbReference type="ARBA" id="ARBA00060385"/>
    </source>
</evidence>
<dbReference type="Proteomes" id="UP000321926">
    <property type="component" value="Unassembled WGS sequence"/>
</dbReference>
<evidence type="ECO:0000256" key="12">
    <source>
        <dbReference type="ARBA" id="ARBA00038489"/>
    </source>
</evidence>
<dbReference type="InterPro" id="IPR050924">
    <property type="entry name" value="Peroxiredoxin_BCP/PrxQ"/>
</dbReference>
<dbReference type="SUPFAM" id="SSF52833">
    <property type="entry name" value="Thioredoxin-like"/>
    <property type="match status" value="1"/>
</dbReference>
<comment type="caution">
    <text evidence="18">The sequence shown here is derived from an EMBL/GenBank/DDBJ whole genome shotgun (WGS) entry which is preliminary data.</text>
</comment>
<dbReference type="FunFam" id="3.40.30.10:FF:000122">
    <property type="entry name" value="Peroxiredoxin Q chloroplastic"/>
    <property type="match status" value="1"/>
</dbReference>
<dbReference type="GO" id="GO:0009579">
    <property type="term" value="C:thylakoid"/>
    <property type="evidence" value="ECO:0007669"/>
    <property type="project" value="UniProtKB-SubCell"/>
</dbReference>
<evidence type="ECO:0000256" key="8">
    <source>
        <dbReference type="ARBA" id="ARBA00023078"/>
    </source>
</evidence>
<dbReference type="RefSeq" id="WP_147920261.1">
    <property type="nucleotide sequence ID" value="NZ_VRTY01000007.1"/>
</dbReference>
<dbReference type="GO" id="GO:0008379">
    <property type="term" value="F:thioredoxin peroxidase activity"/>
    <property type="evidence" value="ECO:0007669"/>
    <property type="project" value="TreeGrafter"/>
</dbReference>
<comment type="subcellular location">
    <subcellularLocation>
        <location evidence="15">Thylakoid</location>
    </subcellularLocation>
</comment>
<proteinExistence type="inferred from homology"/>
<evidence type="ECO:0000313" key="18">
    <source>
        <dbReference type="EMBL" id="TXK51893.1"/>
    </source>
</evidence>
<comment type="similarity">
    <text evidence="12">Belongs to the peroxiredoxin family. BCP/PrxQ subfamily.</text>
</comment>
<dbReference type="CDD" id="cd03017">
    <property type="entry name" value="PRX_BCP"/>
    <property type="match status" value="1"/>
</dbReference>
<dbReference type="GO" id="GO:0045454">
    <property type="term" value="P:cell redox homeostasis"/>
    <property type="evidence" value="ECO:0007669"/>
    <property type="project" value="TreeGrafter"/>
</dbReference>
<comment type="subunit">
    <text evidence="2">Monomer.</text>
</comment>
<dbReference type="Pfam" id="PF00578">
    <property type="entry name" value="AhpC-TSA"/>
    <property type="match status" value="1"/>
</dbReference>
<evidence type="ECO:0000256" key="3">
    <source>
        <dbReference type="ARBA" id="ARBA00013017"/>
    </source>
</evidence>
<dbReference type="PROSITE" id="PS51352">
    <property type="entry name" value="THIOREDOXIN_2"/>
    <property type="match status" value="1"/>
</dbReference>
<evidence type="ECO:0000256" key="6">
    <source>
        <dbReference type="ARBA" id="ARBA00022946"/>
    </source>
</evidence>
<evidence type="ECO:0000256" key="1">
    <source>
        <dbReference type="ARBA" id="ARBA00003330"/>
    </source>
</evidence>
<organism evidence="18 19">
    <name type="scientific">Pontibacter qinzhouensis</name>
    <dbReference type="NCBI Taxonomy" id="2603253"/>
    <lineage>
        <taxon>Bacteria</taxon>
        <taxon>Pseudomonadati</taxon>
        <taxon>Bacteroidota</taxon>
        <taxon>Cytophagia</taxon>
        <taxon>Cytophagales</taxon>
        <taxon>Hymenobacteraceae</taxon>
        <taxon>Pontibacter</taxon>
    </lineage>
</organism>
<accession>A0A5C8KE85</accession>
<evidence type="ECO:0000256" key="9">
    <source>
        <dbReference type="ARBA" id="ARBA00023157"/>
    </source>
</evidence>
<name>A0A5C8KE85_9BACT</name>
<dbReference type="PIRSF" id="PIRSF000239">
    <property type="entry name" value="AHPC"/>
    <property type="match status" value="1"/>
</dbReference>
<comment type="function">
    <text evidence="1">Thiol-specific peroxidase that catalyzes the reduction of hydrogen peroxide and organic hydroperoxides to water and alcohols, respectively. Plays a role in cell protection against oxidative stress by detoxifying peroxides and as sensor of hydrogen peroxide-mediated signaling events.</text>
</comment>
<keyword evidence="4" id="KW-0575">Peroxidase</keyword>
<evidence type="ECO:0000256" key="11">
    <source>
        <dbReference type="ARBA" id="ARBA00032824"/>
    </source>
</evidence>
<sequence length="166" mass="18887">MSEIVKVGDKAPDFELQRQDGGFFRLCETLKGKNVVLYFYPKDNTSDCTKQACKFRDQYEVFREQGAEVVGVSSDSLDTHQRFEKIHHLPFLLLSDKGGSVRSLYGVPRFLGIMPGRATYIIDKKGIVRHVFDSSTKPLEHVNKALEVLNRLNPEQETHKKSKAKA</sequence>
<comment type="catalytic activity">
    <reaction evidence="14">
        <text>a hydroperoxide + [thioredoxin]-dithiol = an alcohol + [thioredoxin]-disulfide + H2O</text>
        <dbReference type="Rhea" id="RHEA:62620"/>
        <dbReference type="Rhea" id="RHEA-COMP:10698"/>
        <dbReference type="Rhea" id="RHEA-COMP:10700"/>
        <dbReference type="ChEBI" id="CHEBI:15377"/>
        <dbReference type="ChEBI" id="CHEBI:29950"/>
        <dbReference type="ChEBI" id="CHEBI:30879"/>
        <dbReference type="ChEBI" id="CHEBI:35924"/>
        <dbReference type="ChEBI" id="CHEBI:50058"/>
        <dbReference type="EC" id="1.11.1.24"/>
    </reaction>
</comment>
<gene>
    <name evidence="18" type="ORF">FVR03_02865</name>
</gene>
<dbReference type="PANTHER" id="PTHR42801:SF4">
    <property type="entry name" value="AHPC_TSA FAMILY PROTEIN"/>
    <property type="match status" value="1"/>
</dbReference>
<protein>
    <recommendedName>
        <fullName evidence="3">thioredoxin-dependent peroxiredoxin</fullName>
        <ecNumber evidence="3">1.11.1.24</ecNumber>
    </recommendedName>
    <alternativeName>
        <fullName evidence="11">Thioredoxin peroxidase</fullName>
    </alternativeName>
    <alternativeName>
        <fullName evidence="13">Thioredoxin-dependent peroxiredoxin Bcp</fullName>
    </alternativeName>
</protein>
<feature type="domain" description="Thioredoxin" evidence="17">
    <location>
        <begin position="5"/>
        <end position="151"/>
    </location>
</feature>
<evidence type="ECO:0000256" key="10">
    <source>
        <dbReference type="ARBA" id="ARBA00023284"/>
    </source>
</evidence>
<keyword evidence="7" id="KW-0560">Oxidoreductase</keyword>
<evidence type="ECO:0000256" key="2">
    <source>
        <dbReference type="ARBA" id="ARBA00011245"/>
    </source>
</evidence>
<dbReference type="InterPro" id="IPR036249">
    <property type="entry name" value="Thioredoxin-like_sf"/>
</dbReference>
<evidence type="ECO:0000256" key="4">
    <source>
        <dbReference type="ARBA" id="ARBA00022559"/>
    </source>
</evidence>
<evidence type="ECO:0000256" key="13">
    <source>
        <dbReference type="ARBA" id="ARBA00042639"/>
    </source>
</evidence>
<dbReference type="Gene3D" id="3.40.30.10">
    <property type="entry name" value="Glutaredoxin"/>
    <property type="match status" value="1"/>
</dbReference>
<evidence type="ECO:0000259" key="17">
    <source>
        <dbReference type="PROSITE" id="PS51352"/>
    </source>
</evidence>